<accession>A0A6M2BQV3</accession>
<dbReference type="AlphaFoldDB" id="A0A6M2BQV3"/>
<comment type="caution">
    <text evidence="2">The sequence shown here is derived from an EMBL/GenBank/DDBJ whole genome shotgun (WGS) entry which is preliminary data.</text>
</comment>
<dbReference type="RefSeq" id="WP_166255497.1">
    <property type="nucleotide sequence ID" value="NZ_JAAMOW010000004.1"/>
</dbReference>
<gene>
    <name evidence="2" type="ORF">G7Y85_09555</name>
</gene>
<evidence type="ECO:0000313" key="3">
    <source>
        <dbReference type="Proteomes" id="UP000472676"/>
    </source>
</evidence>
<evidence type="ECO:0000313" key="2">
    <source>
        <dbReference type="EMBL" id="NGY05012.1"/>
    </source>
</evidence>
<reference evidence="2 3" key="1">
    <citation type="journal article" date="2014" name="Int. J. Syst. Evol. Microbiol.">
        <title>Solimonas terrae sp. nov., isolated from soil.</title>
        <authorList>
            <person name="Kim S.J."/>
            <person name="Moon J.Y."/>
            <person name="Weon H.Y."/>
            <person name="Ahn J.H."/>
            <person name="Chen W.M."/>
            <person name="Kwon S.W."/>
        </authorList>
    </citation>
    <scope>NUCLEOTIDE SEQUENCE [LARGE SCALE GENOMIC DNA]</scope>
    <source>
        <strain evidence="2 3">KIS83-12</strain>
    </source>
</reference>
<feature type="signal peptide" evidence="1">
    <location>
        <begin position="1"/>
        <end position="26"/>
    </location>
</feature>
<feature type="chain" id="PRO_5026957096" description="Secreted protein" evidence="1">
    <location>
        <begin position="27"/>
        <end position="213"/>
    </location>
</feature>
<keyword evidence="3" id="KW-1185">Reference proteome</keyword>
<proteinExistence type="predicted"/>
<dbReference type="Proteomes" id="UP000472676">
    <property type="component" value="Unassembled WGS sequence"/>
</dbReference>
<evidence type="ECO:0008006" key="4">
    <source>
        <dbReference type="Google" id="ProtNLM"/>
    </source>
</evidence>
<sequence>MRRRLRRKLACVIACLLALASIGSGAAGTNVGGQSRRVELSRQDRVTVRGLACTPYGVGIESMAPALRWSYGGKFTPVIEVSLRCAPHDRVDGLPSHYNVECRRDADRPDRAWQCLGWKAILVPTPIGDIAIEPGPYSDDFATRTVRAALDTSRFQHEVHTALPSGCRLASNWDGSGQELAELSCASGHRFLFSFWCPQGDCPRLMTVTPPGL</sequence>
<protein>
    <recommendedName>
        <fullName evidence="4">Secreted protein</fullName>
    </recommendedName>
</protein>
<keyword evidence="1" id="KW-0732">Signal</keyword>
<dbReference type="EMBL" id="JAAMOW010000004">
    <property type="protein sequence ID" value="NGY05012.1"/>
    <property type="molecule type" value="Genomic_DNA"/>
</dbReference>
<organism evidence="2 3">
    <name type="scientific">Solimonas terrae</name>
    <dbReference type="NCBI Taxonomy" id="1396819"/>
    <lineage>
        <taxon>Bacteria</taxon>
        <taxon>Pseudomonadati</taxon>
        <taxon>Pseudomonadota</taxon>
        <taxon>Gammaproteobacteria</taxon>
        <taxon>Nevskiales</taxon>
        <taxon>Nevskiaceae</taxon>
        <taxon>Solimonas</taxon>
    </lineage>
</organism>
<evidence type="ECO:0000256" key="1">
    <source>
        <dbReference type="SAM" id="SignalP"/>
    </source>
</evidence>
<name>A0A6M2BQV3_9GAMM</name>